<dbReference type="Proteomes" id="UP001152795">
    <property type="component" value="Unassembled WGS sequence"/>
</dbReference>
<comment type="caution">
    <text evidence="1">The sequence shown here is derived from an EMBL/GenBank/DDBJ whole genome shotgun (WGS) entry which is preliminary data.</text>
</comment>
<feature type="non-terminal residue" evidence="1">
    <location>
        <position position="1"/>
    </location>
</feature>
<sequence length="56" mass="6325">SEPNAEDVASLLLGLSLSWCFPPRFASIFGNLWADFMPNVTMELIQSLTKEYETED</sequence>
<keyword evidence="2" id="KW-1185">Reference proteome</keyword>
<evidence type="ECO:0000313" key="1">
    <source>
        <dbReference type="EMBL" id="CAB4019931.1"/>
    </source>
</evidence>
<evidence type="ECO:0000313" key="2">
    <source>
        <dbReference type="Proteomes" id="UP001152795"/>
    </source>
</evidence>
<name>A0A6S7JUW1_PARCT</name>
<reference evidence="1" key="1">
    <citation type="submission" date="2020-04" db="EMBL/GenBank/DDBJ databases">
        <authorList>
            <person name="Alioto T."/>
            <person name="Alioto T."/>
            <person name="Gomez Garrido J."/>
        </authorList>
    </citation>
    <scope>NUCLEOTIDE SEQUENCE</scope>
    <source>
        <strain evidence="1">A484AB</strain>
    </source>
</reference>
<gene>
    <name evidence="1" type="ORF">PACLA_8A053966</name>
</gene>
<dbReference type="AlphaFoldDB" id="A0A6S7JUW1"/>
<accession>A0A6S7JUW1</accession>
<feature type="non-terminal residue" evidence="1">
    <location>
        <position position="56"/>
    </location>
</feature>
<dbReference type="EMBL" id="CACRXK020010695">
    <property type="protein sequence ID" value="CAB4019931.1"/>
    <property type="molecule type" value="Genomic_DNA"/>
</dbReference>
<organism evidence="1 2">
    <name type="scientific">Paramuricea clavata</name>
    <name type="common">Red gorgonian</name>
    <name type="synonym">Violescent sea-whip</name>
    <dbReference type="NCBI Taxonomy" id="317549"/>
    <lineage>
        <taxon>Eukaryota</taxon>
        <taxon>Metazoa</taxon>
        <taxon>Cnidaria</taxon>
        <taxon>Anthozoa</taxon>
        <taxon>Octocorallia</taxon>
        <taxon>Malacalcyonacea</taxon>
        <taxon>Plexauridae</taxon>
        <taxon>Paramuricea</taxon>
    </lineage>
</organism>
<protein>
    <submittedName>
        <fullName evidence="1">Uncharacterized protein</fullName>
    </submittedName>
</protein>
<proteinExistence type="predicted"/>